<feature type="transmembrane region" description="Helical" evidence="1">
    <location>
        <begin position="20"/>
        <end position="42"/>
    </location>
</feature>
<keyword evidence="1" id="KW-1133">Transmembrane helix</keyword>
<sequence>MAEVSEGPVGAHYSYGEVSLLFLHITLAEVLALFPLLSHLYLAELSEALPLIFSSFLSSTS</sequence>
<name>A0A101M3M3_PICGL</name>
<keyword evidence="1" id="KW-0472">Membrane</keyword>
<accession>A0A101M3M3</accession>
<protein>
    <submittedName>
        <fullName evidence="2">Uncharacterized protein</fullName>
    </submittedName>
</protein>
<evidence type="ECO:0000313" key="2">
    <source>
        <dbReference type="EMBL" id="KUM50220.1"/>
    </source>
</evidence>
<dbReference type="AlphaFoldDB" id="A0A101M3M3"/>
<reference evidence="2" key="1">
    <citation type="journal article" date="2015" name="Genome Biol. Evol.">
        <title>Organellar Genomes of White Spruce (Picea glauca): Assembly and Annotation.</title>
        <authorList>
            <person name="Jackman S.D."/>
            <person name="Warren R.L."/>
            <person name="Gibb E.A."/>
            <person name="Vandervalk B.P."/>
            <person name="Mohamadi H."/>
            <person name="Chu J."/>
            <person name="Raymond A."/>
            <person name="Pleasance S."/>
            <person name="Coope R."/>
            <person name="Wildung M.R."/>
            <person name="Ritland C.E."/>
            <person name="Bousquet J."/>
            <person name="Jones S.J."/>
            <person name="Bohlmann J."/>
            <person name="Birol I."/>
        </authorList>
    </citation>
    <scope>NUCLEOTIDE SEQUENCE [LARGE SCALE GENOMIC DNA]</scope>
    <source>
        <tissue evidence="2">Flushing bud</tissue>
    </source>
</reference>
<dbReference type="EMBL" id="LKAM01000001">
    <property type="protein sequence ID" value="KUM50220.1"/>
    <property type="molecule type" value="Genomic_DNA"/>
</dbReference>
<comment type="caution">
    <text evidence="2">The sequence shown here is derived from an EMBL/GenBank/DDBJ whole genome shotgun (WGS) entry which is preliminary data.</text>
</comment>
<geneLocation type="mitochondrion" evidence="2"/>
<proteinExistence type="predicted"/>
<keyword evidence="2" id="KW-0496">Mitochondrion</keyword>
<evidence type="ECO:0000256" key="1">
    <source>
        <dbReference type="SAM" id="Phobius"/>
    </source>
</evidence>
<gene>
    <name evidence="2" type="ORF">ABT39_MTgene63</name>
</gene>
<organism evidence="2">
    <name type="scientific">Picea glauca</name>
    <name type="common">White spruce</name>
    <name type="synonym">Pinus glauca</name>
    <dbReference type="NCBI Taxonomy" id="3330"/>
    <lineage>
        <taxon>Eukaryota</taxon>
        <taxon>Viridiplantae</taxon>
        <taxon>Streptophyta</taxon>
        <taxon>Embryophyta</taxon>
        <taxon>Tracheophyta</taxon>
        <taxon>Spermatophyta</taxon>
        <taxon>Pinopsida</taxon>
        <taxon>Pinidae</taxon>
        <taxon>Conifers I</taxon>
        <taxon>Pinales</taxon>
        <taxon>Pinaceae</taxon>
        <taxon>Picea</taxon>
    </lineage>
</organism>
<keyword evidence="1" id="KW-0812">Transmembrane</keyword>